<organism evidence="2 3">
    <name type="scientific">Haematococcus lacustris</name>
    <name type="common">Green alga</name>
    <name type="synonym">Haematococcus pluvialis</name>
    <dbReference type="NCBI Taxonomy" id="44745"/>
    <lineage>
        <taxon>Eukaryota</taxon>
        <taxon>Viridiplantae</taxon>
        <taxon>Chlorophyta</taxon>
        <taxon>core chlorophytes</taxon>
        <taxon>Chlorophyceae</taxon>
        <taxon>CS clade</taxon>
        <taxon>Chlamydomonadales</taxon>
        <taxon>Haematococcaceae</taxon>
        <taxon>Haematococcus</taxon>
    </lineage>
</organism>
<evidence type="ECO:0000313" key="2">
    <source>
        <dbReference type="EMBL" id="GFH29875.1"/>
    </source>
</evidence>
<evidence type="ECO:0000313" key="3">
    <source>
        <dbReference type="Proteomes" id="UP000485058"/>
    </source>
</evidence>
<comment type="caution">
    <text evidence="2">The sequence shown here is derived from an EMBL/GenBank/DDBJ whole genome shotgun (WGS) entry which is preliminary data.</text>
</comment>
<feature type="chain" id="PRO_5025594302" evidence="1">
    <location>
        <begin position="30"/>
        <end position="95"/>
    </location>
</feature>
<reference evidence="2 3" key="1">
    <citation type="submission" date="2020-02" db="EMBL/GenBank/DDBJ databases">
        <title>Draft genome sequence of Haematococcus lacustris strain NIES-144.</title>
        <authorList>
            <person name="Morimoto D."/>
            <person name="Nakagawa S."/>
            <person name="Yoshida T."/>
            <person name="Sawayama S."/>
        </authorList>
    </citation>
    <scope>NUCLEOTIDE SEQUENCE [LARGE SCALE GENOMIC DNA]</scope>
    <source>
        <strain evidence="2 3">NIES-144</strain>
    </source>
</reference>
<name>A0A6A0AAW6_HAELA</name>
<dbReference type="AlphaFoldDB" id="A0A6A0AAW6"/>
<keyword evidence="3" id="KW-1185">Reference proteome</keyword>
<protein>
    <submittedName>
        <fullName evidence="2">Uncharacterized protein</fullName>
    </submittedName>
</protein>
<proteinExistence type="predicted"/>
<feature type="non-terminal residue" evidence="2">
    <location>
        <position position="1"/>
    </location>
</feature>
<dbReference type="Proteomes" id="UP000485058">
    <property type="component" value="Unassembled WGS sequence"/>
</dbReference>
<evidence type="ECO:0000256" key="1">
    <source>
        <dbReference type="SAM" id="SignalP"/>
    </source>
</evidence>
<accession>A0A6A0AAW6</accession>
<sequence length="95" mass="9699">MLQVLDALLCLGVFPSSLWLAACYKGLEGQQGARWGTHAAQGVTPSVTGSTGGSLSSPGMVVPDSAVAGMMKLLQDAANSGMLADLKVTPRHTLT</sequence>
<gene>
    <name evidence="2" type="ORF">HaLaN_28618</name>
</gene>
<feature type="signal peptide" evidence="1">
    <location>
        <begin position="1"/>
        <end position="29"/>
    </location>
</feature>
<keyword evidence="1" id="KW-0732">Signal</keyword>
<dbReference type="EMBL" id="BLLF01004574">
    <property type="protein sequence ID" value="GFH29875.1"/>
    <property type="molecule type" value="Genomic_DNA"/>
</dbReference>